<accession>A0A4D6DZ19</accession>
<keyword evidence="2" id="KW-1185">Reference proteome</keyword>
<dbReference type="GeneID" id="55013138"/>
<evidence type="ECO:0000313" key="1">
    <source>
        <dbReference type="EMBL" id="QBZ71505.1"/>
    </source>
</evidence>
<dbReference type="RefSeq" id="YP_009821599.1">
    <property type="nucleotide sequence ID" value="NC_048177.1"/>
</dbReference>
<name>A0A4D6DZ19_9CAUD</name>
<dbReference type="Proteomes" id="UP000297092">
    <property type="component" value="Segment"/>
</dbReference>
<dbReference type="Pfam" id="PF23780">
    <property type="entry name" value="S-AdoMet_lyase"/>
    <property type="match status" value="1"/>
</dbReference>
<sequence>MYRIYASAYRQANAECVNLALHCKALRTVQDMFGVIPVTLTGKFNDAYELSMVFPVDGIYEIRQAVKLFCKAFEQDCIMVVTDDDDAIFMDSPYPGKPAGKFVSKTEAEMEAGQFTAWTYDGEQFWVVEA</sequence>
<protein>
    <submittedName>
        <fullName evidence="1">Anti-restriciton SAMase</fullName>
    </submittedName>
</protein>
<reference evidence="2" key="1">
    <citation type="submission" date="2019-03" db="EMBL/GenBank/DDBJ databases">
        <authorList>
            <person name="Olsen N.S."/>
            <person name="Kot W."/>
            <person name="Hansen L.H."/>
        </authorList>
    </citation>
    <scope>NUCLEOTIDE SEQUENCE [LARGE SCALE GENOMIC DNA]</scope>
</reference>
<evidence type="ECO:0000313" key="2">
    <source>
        <dbReference type="Proteomes" id="UP000297092"/>
    </source>
</evidence>
<proteinExistence type="predicted"/>
<dbReference type="EMBL" id="MK629528">
    <property type="protein sequence ID" value="QBZ71505.1"/>
    <property type="molecule type" value="Genomic_DNA"/>
</dbReference>
<organism evidence="1 2">
    <name type="scientific">Escherichia phage Lidtsur</name>
    <dbReference type="NCBI Taxonomy" id="2562235"/>
    <lineage>
        <taxon>Viruses</taxon>
        <taxon>Duplodnaviria</taxon>
        <taxon>Heunggongvirae</taxon>
        <taxon>Uroviricota</taxon>
        <taxon>Caudoviricetes</taxon>
        <taxon>Autographivirales</taxon>
        <taxon>Autoscriptoviridae</taxon>
        <taxon>Stentvirinae</taxon>
        <taxon>Bonnellvirus</taxon>
        <taxon>Bonnellvirus lidtsur</taxon>
    </lineage>
</organism>
<dbReference type="InterPro" id="IPR057548">
    <property type="entry name" value="S-AdoMet_lyase-like"/>
</dbReference>
<dbReference type="KEGG" id="vg:55013138"/>